<dbReference type="InterPro" id="IPR030394">
    <property type="entry name" value="G_HFLX_dom"/>
</dbReference>
<comment type="subunit">
    <text evidence="6">Monomer. Associates with the 50S ribosomal subunit.</text>
</comment>
<dbReference type="Proteomes" id="UP000294862">
    <property type="component" value="Unassembled WGS sequence"/>
</dbReference>
<comment type="similarity">
    <text evidence="6">Belongs to the TRAFAC class OBG-HflX-like GTPase superfamily. HflX GTPase family.</text>
</comment>
<dbReference type="PROSITE" id="PS51705">
    <property type="entry name" value="G_HFLX"/>
    <property type="match status" value="1"/>
</dbReference>
<evidence type="ECO:0000256" key="4">
    <source>
        <dbReference type="ARBA" id="ARBA00022842"/>
    </source>
</evidence>
<feature type="binding site" evidence="8">
    <location>
        <position position="254"/>
    </location>
    <ligand>
        <name>Mg(2+)</name>
        <dbReference type="ChEBI" id="CHEBI:18420"/>
    </ligand>
</feature>
<dbReference type="InterPro" id="IPR042108">
    <property type="entry name" value="GTPase_HflX_N_sf"/>
</dbReference>
<feature type="binding site" evidence="7">
    <location>
        <begin position="294"/>
        <end position="297"/>
    </location>
    <ligand>
        <name>GTP</name>
        <dbReference type="ChEBI" id="CHEBI:37565"/>
    </ligand>
</feature>
<protein>
    <recommendedName>
        <fullName evidence="6">GTPase HflX</fullName>
    </recommendedName>
    <alternativeName>
        <fullName evidence="6">GTP-binding protein HflX</fullName>
    </alternativeName>
</protein>
<dbReference type="InterPro" id="IPR027417">
    <property type="entry name" value="P-loop_NTPase"/>
</dbReference>
<feature type="binding site" evidence="8">
    <location>
        <position position="274"/>
    </location>
    <ligand>
        <name>Mg(2+)</name>
        <dbReference type="ChEBI" id="CHEBI:18420"/>
    </ligand>
</feature>
<dbReference type="Pfam" id="PF13167">
    <property type="entry name" value="GTP-bdg_N"/>
    <property type="match status" value="1"/>
</dbReference>
<proteinExistence type="inferred from homology"/>
<evidence type="ECO:0000256" key="9">
    <source>
        <dbReference type="SAM" id="Coils"/>
    </source>
</evidence>
<evidence type="ECO:0000256" key="10">
    <source>
        <dbReference type="SAM" id="MobiDB-lite"/>
    </source>
</evidence>
<comment type="cofactor">
    <cofactor evidence="8">
        <name>Mg(2+)</name>
        <dbReference type="ChEBI" id="CHEBI:18420"/>
    </cofactor>
</comment>
<dbReference type="InterPro" id="IPR032305">
    <property type="entry name" value="GTP-bd_M"/>
</dbReference>
<dbReference type="Gene3D" id="6.10.250.2860">
    <property type="match status" value="1"/>
</dbReference>
<name>A0A4R2HXF8_9GAMM</name>
<dbReference type="Pfam" id="PF16360">
    <property type="entry name" value="GTP-bdg_M"/>
    <property type="match status" value="1"/>
</dbReference>
<evidence type="ECO:0000256" key="1">
    <source>
        <dbReference type="ARBA" id="ARBA00022490"/>
    </source>
</evidence>
<dbReference type="SUPFAM" id="SSF52540">
    <property type="entry name" value="P-loop containing nucleoside triphosphate hydrolases"/>
    <property type="match status" value="1"/>
</dbReference>
<feature type="binding site" evidence="7">
    <location>
        <begin position="272"/>
        <end position="276"/>
    </location>
    <ligand>
        <name>GTP</name>
        <dbReference type="ChEBI" id="CHEBI:37565"/>
    </ligand>
</feature>
<comment type="caution">
    <text evidence="12">The sequence shown here is derived from an EMBL/GenBank/DDBJ whole genome shotgun (WGS) entry which is preliminary data.</text>
</comment>
<dbReference type="PRINTS" id="PR00326">
    <property type="entry name" value="GTP1OBG"/>
</dbReference>
<evidence type="ECO:0000256" key="5">
    <source>
        <dbReference type="ARBA" id="ARBA00023134"/>
    </source>
</evidence>
<feature type="binding site" evidence="7">
    <location>
        <begin position="247"/>
        <end position="254"/>
    </location>
    <ligand>
        <name>GTP</name>
        <dbReference type="ChEBI" id="CHEBI:37565"/>
    </ligand>
</feature>
<evidence type="ECO:0000256" key="8">
    <source>
        <dbReference type="PIRSR" id="PIRSR006809-2"/>
    </source>
</evidence>
<dbReference type="HAMAP" id="MF_00900">
    <property type="entry name" value="GTPase_HflX"/>
    <property type="match status" value="1"/>
</dbReference>
<dbReference type="PIRSF" id="PIRSF006809">
    <property type="entry name" value="GTP-binding_hflX_prd"/>
    <property type="match status" value="1"/>
</dbReference>
<accession>A0A4R2HXF8</accession>
<gene>
    <name evidence="6" type="primary">hflX</name>
    <name evidence="12" type="ORF">EV148_11325</name>
</gene>
<dbReference type="GO" id="GO:0003924">
    <property type="term" value="F:GTPase activity"/>
    <property type="evidence" value="ECO:0007669"/>
    <property type="project" value="UniProtKB-UniRule"/>
</dbReference>
<evidence type="ECO:0000313" key="12">
    <source>
        <dbReference type="EMBL" id="TCO36283.1"/>
    </source>
</evidence>
<feature type="region of interest" description="Disordered" evidence="10">
    <location>
        <begin position="1"/>
        <end position="20"/>
    </location>
</feature>
<keyword evidence="2 8" id="KW-0479">Metal-binding</keyword>
<keyword evidence="1 6" id="KW-0963">Cytoplasm</keyword>
<feature type="coiled-coil region" evidence="9">
    <location>
        <begin position="207"/>
        <end position="234"/>
    </location>
</feature>
<reference evidence="12 13" key="1">
    <citation type="journal article" date="2015" name="Stand. Genomic Sci.">
        <title>Genomic Encyclopedia of Bacterial and Archaeal Type Strains, Phase III: the genomes of soil and plant-associated and newly described type strains.</title>
        <authorList>
            <person name="Whitman W.B."/>
            <person name="Woyke T."/>
            <person name="Klenk H.P."/>
            <person name="Zhou Y."/>
            <person name="Lilburn T.G."/>
            <person name="Beck B.J."/>
            <person name="De Vos P."/>
            <person name="Vandamme P."/>
            <person name="Eisen J.A."/>
            <person name="Garrity G."/>
            <person name="Hugenholtz P."/>
            <person name="Kyrpides N.C."/>
        </authorList>
    </citation>
    <scope>NUCLEOTIDE SEQUENCE [LARGE SCALE GENOMIC DNA]</scope>
    <source>
        <strain evidence="12 13">A3</strain>
    </source>
</reference>
<dbReference type="GO" id="GO:0005737">
    <property type="term" value="C:cytoplasm"/>
    <property type="evidence" value="ECO:0007669"/>
    <property type="project" value="UniProtKB-SubCell"/>
</dbReference>
<dbReference type="Pfam" id="PF01926">
    <property type="entry name" value="MMR_HSR1"/>
    <property type="match status" value="1"/>
</dbReference>
<dbReference type="CDD" id="cd01878">
    <property type="entry name" value="HflX"/>
    <property type="match status" value="1"/>
</dbReference>
<dbReference type="Gene3D" id="3.40.50.11060">
    <property type="entry name" value="GTPase HflX, N-terminal domain"/>
    <property type="match status" value="1"/>
</dbReference>
<evidence type="ECO:0000256" key="7">
    <source>
        <dbReference type="PIRSR" id="PIRSR006809-1"/>
    </source>
</evidence>
<feature type="binding site" evidence="7">
    <location>
        <begin position="360"/>
        <end position="363"/>
    </location>
    <ligand>
        <name>GTP</name>
        <dbReference type="ChEBI" id="CHEBI:37565"/>
    </ligand>
</feature>
<sequence>MRHGGGSGLRNRRTRRALAPPRAIRRGSCRWNFPTPCREATPLFERSRKGERALLLQPQAPGRADPLALDEFSELARSAGATVVGSLTARVERPNPRYFVGTGKAEELRDHRRALDADLILVNHALSPVQERNLEKLTECRVVDRTGLILDIFAQRARSHEGKLQVELAQLKHMSTRLVRGWTHLERQRGGAIGLRGPGETQLELDRRLLGERVKQLQKRMEKVETQRATARRSRQRNELPVVALVGYTNAGKSTLFNALTGSSVYAANQLFATLDPTLRRLDGLDCGPVVLADTVGFIRDLPHDLVAAFRSTLAEARDADLLLHVVDASDPERDERILDVERVLQEIGADELPQILVYNKIDLLDGAADGGAHGADGEDARAAPVVAPGRVDYLDGGELPRAWVSAVEGSGINGLLRAIGMRLGDERVRAELLLPSDAGRLRARLHAQGLVAAERVDESGWHIRIDAPRALVEPLFGLPGGDGDWLRARLLAAAEGPTYNRTTARADLRDRP</sequence>
<dbReference type="AlphaFoldDB" id="A0A4R2HXF8"/>
<dbReference type="NCBIfam" id="NF008280">
    <property type="entry name" value="PRK11058.1"/>
    <property type="match status" value="1"/>
</dbReference>
<dbReference type="EMBL" id="SLWQ01000013">
    <property type="protein sequence ID" value="TCO36283.1"/>
    <property type="molecule type" value="Genomic_DNA"/>
</dbReference>
<evidence type="ECO:0000313" key="13">
    <source>
        <dbReference type="Proteomes" id="UP000294862"/>
    </source>
</evidence>
<evidence type="ECO:0000256" key="3">
    <source>
        <dbReference type="ARBA" id="ARBA00022741"/>
    </source>
</evidence>
<comment type="subcellular location">
    <subcellularLocation>
        <location evidence="6">Cytoplasm</location>
    </subcellularLocation>
    <text evidence="6">May associate with membranes.</text>
</comment>
<organism evidence="12 13">
    <name type="scientific">Dokdonella fugitiva</name>
    <dbReference type="NCBI Taxonomy" id="328517"/>
    <lineage>
        <taxon>Bacteria</taxon>
        <taxon>Pseudomonadati</taxon>
        <taxon>Pseudomonadota</taxon>
        <taxon>Gammaproteobacteria</taxon>
        <taxon>Lysobacterales</taxon>
        <taxon>Rhodanobacteraceae</taxon>
        <taxon>Dokdonella</taxon>
    </lineage>
</organism>
<keyword evidence="4 8" id="KW-0460">Magnesium</keyword>
<dbReference type="PANTHER" id="PTHR10229:SF0">
    <property type="entry name" value="GTP-BINDING PROTEIN 6-RELATED"/>
    <property type="match status" value="1"/>
</dbReference>
<keyword evidence="5 6" id="KW-0342">GTP-binding</keyword>
<feature type="domain" description="Hflx-type G" evidence="11">
    <location>
        <begin position="241"/>
        <end position="369"/>
    </location>
</feature>
<evidence type="ECO:0000256" key="6">
    <source>
        <dbReference type="HAMAP-Rule" id="MF_00900"/>
    </source>
</evidence>
<dbReference type="InterPro" id="IPR025121">
    <property type="entry name" value="GTPase_HflX_N"/>
</dbReference>
<dbReference type="InterPro" id="IPR006073">
    <property type="entry name" value="GTP-bd"/>
</dbReference>
<dbReference type="GO" id="GO:0005525">
    <property type="term" value="F:GTP binding"/>
    <property type="evidence" value="ECO:0007669"/>
    <property type="project" value="UniProtKB-UniRule"/>
</dbReference>
<dbReference type="FunFam" id="3.40.50.11060:FF:000001">
    <property type="entry name" value="GTPase HflX"/>
    <property type="match status" value="1"/>
</dbReference>
<dbReference type="Gene3D" id="3.40.50.300">
    <property type="entry name" value="P-loop containing nucleotide triphosphate hydrolases"/>
    <property type="match status" value="1"/>
</dbReference>
<dbReference type="InterPro" id="IPR016496">
    <property type="entry name" value="GTPase_HflX"/>
</dbReference>
<comment type="function">
    <text evidence="6">GTPase that associates with the 50S ribosomal subunit and may have a role during protein synthesis or ribosome biogenesis.</text>
</comment>
<dbReference type="GO" id="GO:0046872">
    <property type="term" value="F:metal ion binding"/>
    <property type="evidence" value="ECO:0007669"/>
    <property type="project" value="UniProtKB-KW"/>
</dbReference>
<keyword evidence="3 6" id="KW-0547">Nucleotide-binding</keyword>
<dbReference type="NCBIfam" id="TIGR03156">
    <property type="entry name" value="GTP_HflX"/>
    <property type="match status" value="1"/>
</dbReference>
<evidence type="ECO:0000256" key="2">
    <source>
        <dbReference type="ARBA" id="ARBA00022723"/>
    </source>
</evidence>
<evidence type="ECO:0000259" key="11">
    <source>
        <dbReference type="PROSITE" id="PS51705"/>
    </source>
</evidence>
<dbReference type="PANTHER" id="PTHR10229">
    <property type="entry name" value="GTP-BINDING PROTEIN HFLX"/>
    <property type="match status" value="1"/>
</dbReference>
<dbReference type="GO" id="GO:0043022">
    <property type="term" value="F:ribosome binding"/>
    <property type="evidence" value="ECO:0007669"/>
    <property type="project" value="TreeGrafter"/>
</dbReference>
<keyword evidence="13" id="KW-1185">Reference proteome</keyword>
<keyword evidence="9" id="KW-0175">Coiled coil</keyword>